<protein>
    <submittedName>
        <fullName evidence="2">Spore coat protein I</fullName>
    </submittedName>
</protein>
<organism evidence="2 3">
    <name type="scientific">Clostridium colicanis DSM 13634</name>
    <dbReference type="NCBI Taxonomy" id="1121305"/>
    <lineage>
        <taxon>Bacteria</taxon>
        <taxon>Bacillati</taxon>
        <taxon>Bacillota</taxon>
        <taxon>Clostridia</taxon>
        <taxon>Eubacteriales</taxon>
        <taxon>Clostridiaceae</taxon>
        <taxon>Clostridium</taxon>
    </lineage>
</organism>
<dbReference type="Gene3D" id="3.90.1200.10">
    <property type="match status" value="1"/>
</dbReference>
<dbReference type="PATRIC" id="fig|1121305.3.peg.1171"/>
<sequence>MMREFEIERQFDIRIESIKPNKGVYFLKTNKGAKCLKRINYGIQKLCFVYGAKEHLINNGFTRVDKYNLNIEGEPYALVNEDIYTLSEWIEGRECDFHNDDDIVIAAKALANMHIASKGYDPPENSKLKTDLGRWPHLMEKRVKALDKMRDMSRKRSRKGEFDVNYVKNVEFYKELGKRAIKVLNDSNYMEICKVTDEEKSFCHHDYTYHNIIIDKDNNVNIIDFDYCKREVRAYDISNFMTKVLKRREWDINCANLIIDAYNEVSPLSKDEYRVLFAFLLFPQRFWRLGNRYYYNEVNWATNTFNKKIEALISEQEQYMKFIDEFKKVYNQKEDL</sequence>
<dbReference type="InterPro" id="IPR011009">
    <property type="entry name" value="Kinase-like_dom_sf"/>
</dbReference>
<evidence type="ECO:0000313" key="2">
    <source>
        <dbReference type="EMBL" id="KYH29423.1"/>
    </source>
</evidence>
<name>A0A151AP67_9CLOT</name>
<gene>
    <name evidence="2" type="primary">cotI_1</name>
    <name evidence="2" type="ORF">CLCOL_11710</name>
</gene>
<dbReference type="PANTHER" id="PTHR39179">
    <property type="entry name" value="SPORE COAT PROTEIN I"/>
    <property type="match status" value="1"/>
</dbReference>
<dbReference type="Pfam" id="PF01636">
    <property type="entry name" value="APH"/>
    <property type="match status" value="1"/>
</dbReference>
<dbReference type="RefSeq" id="WP_061858037.1">
    <property type="nucleotide sequence ID" value="NZ_LTBB01000004.1"/>
</dbReference>
<dbReference type="STRING" id="1121305.CLCOL_11710"/>
<evidence type="ECO:0000313" key="3">
    <source>
        <dbReference type="Proteomes" id="UP000075374"/>
    </source>
</evidence>
<keyword evidence="2" id="KW-0167">Capsid protein</keyword>
<dbReference type="PANTHER" id="PTHR39179:SF1">
    <property type="entry name" value="SPORE COAT PROTEIN I"/>
    <property type="match status" value="1"/>
</dbReference>
<accession>A0A151AP67</accession>
<dbReference type="SUPFAM" id="SSF56112">
    <property type="entry name" value="Protein kinase-like (PK-like)"/>
    <property type="match status" value="1"/>
</dbReference>
<keyword evidence="2" id="KW-0946">Virion</keyword>
<feature type="domain" description="Aminoglycoside phosphotransferase" evidence="1">
    <location>
        <begin position="79"/>
        <end position="262"/>
    </location>
</feature>
<dbReference type="InterPro" id="IPR002575">
    <property type="entry name" value="Aminoglycoside_PTrfase"/>
</dbReference>
<dbReference type="GO" id="GO:0042601">
    <property type="term" value="C:endospore-forming forespore"/>
    <property type="evidence" value="ECO:0007669"/>
    <property type="project" value="TreeGrafter"/>
</dbReference>
<dbReference type="AlphaFoldDB" id="A0A151AP67"/>
<keyword evidence="3" id="KW-1185">Reference proteome</keyword>
<dbReference type="Proteomes" id="UP000075374">
    <property type="component" value="Unassembled WGS sequence"/>
</dbReference>
<reference evidence="2 3" key="1">
    <citation type="submission" date="2016-02" db="EMBL/GenBank/DDBJ databases">
        <title>Genome sequence of Clostridium colicanis DSM 13634.</title>
        <authorList>
            <person name="Poehlein A."/>
            <person name="Daniel R."/>
        </authorList>
    </citation>
    <scope>NUCLEOTIDE SEQUENCE [LARGE SCALE GENOMIC DNA]</scope>
    <source>
        <strain evidence="2 3">DSM 13634</strain>
    </source>
</reference>
<dbReference type="InterPro" id="IPR014255">
    <property type="entry name" value="Spore_coat_CotS"/>
</dbReference>
<dbReference type="Gene3D" id="3.30.200.20">
    <property type="entry name" value="Phosphorylase Kinase, domain 1"/>
    <property type="match status" value="1"/>
</dbReference>
<dbReference type="NCBIfam" id="TIGR02906">
    <property type="entry name" value="spore_CotS"/>
    <property type="match status" value="1"/>
</dbReference>
<proteinExistence type="predicted"/>
<comment type="caution">
    <text evidence="2">The sequence shown here is derived from an EMBL/GenBank/DDBJ whole genome shotgun (WGS) entry which is preliminary data.</text>
</comment>
<dbReference type="InterPro" id="IPR047175">
    <property type="entry name" value="CotS-like"/>
</dbReference>
<evidence type="ECO:0000259" key="1">
    <source>
        <dbReference type="Pfam" id="PF01636"/>
    </source>
</evidence>
<dbReference type="EMBL" id="LTBB01000004">
    <property type="protein sequence ID" value="KYH29423.1"/>
    <property type="molecule type" value="Genomic_DNA"/>
</dbReference>